<comment type="caution">
    <text evidence="2">The sequence shown here is derived from an EMBL/GenBank/DDBJ whole genome shotgun (WGS) entry which is preliminary data.</text>
</comment>
<evidence type="ECO:0000313" key="2">
    <source>
        <dbReference type="EMBL" id="KAK4229005.1"/>
    </source>
</evidence>
<organism evidence="2 3">
    <name type="scientific">Podospora fimiseda</name>
    <dbReference type="NCBI Taxonomy" id="252190"/>
    <lineage>
        <taxon>Eukaryota</taxon>
        <taxon>Fungi</taxon>
        <taxon>Dikarya</taxon>
        <taxon>Ascomycota</taxon>
        <taxon>Pezizomycotina</taxon>
        <taxon>Sordariomycetes</taxon>
        <taxon>Sordariomycetidae</taxon>
        <taxon>Sordariales</taxon>
        <taxon>Podosporaceae</taxon>
        <taxon>Podospora</taxon>
    </lineage>
</organism>
<sequence>MKLTPMRIRGKRGQPPKNKWAPPDPEGYAKRKREAAQAQNGGDCSKVKRQKVTDRKSFPAPVETLPTEILERITIMSENVNFVRSSARIGRLLSHRSFYLQLLLGCFRPTWDNLLLQKEPRARPRFQSEVLASPWMNISLMLEAQDMWYREWKSSPSGELGRLKNPTTSFEEHWGTLLDECGALTERCSTATSQIDLSKYPFLKRSWKLLSGTALQPSPFEVQPKTKIPDRLLNDSPDWDKAKLLFWFVRAGARLHPDQPYELTRDGYDRIMAKGRGNKDDRFLASVMLCLFFNLNVFETGIHWPAFLVTSKMEEAEGKDGVDTLAWNLLLDNLEPEDY</sequence>
<name>A0AAN7BT20_9PEZI</name>
<dbReference type="EMBL" id="MU865312">
    <property type="protein sequence ID" value="KAK4229005.1"/>
    <property type="molecule type" value="Genomic_DNA"/>
</dbReference>
<evidence type="ECO:0000313" key="3">
    <source>
        <dbReference type="Proteomes" id="UP001301958"/>
    </source>
</evidence>
<dbReference type="AlphaFoldDB" id="A0AAN7BT20"/>
<accession>A0AAN7BT20</accession>
<feature type="region of interest" description="Disordered" evidence="1">
    <location>
        <begin position="1"/>
        <end position="56"/>
    </location>
</feature>
<reference evidence="2" key="2">
    <citation type="submission" date="2023-05" db="EMBL/GenBank/DDBJ databases">
        <authorList>
            <consortium name="Lawrence Berkeley National Laboratory"/>
            <person name="Steindorff A."/>
            <person name="Hensen N."/>
            <person name="Bonometti L."/>
            <person name="Westerberg I."/>
            <person name="Brannstrom I.O."/>
            <person name="Guillou S."/>
            <person name="Cros-Aarteil S."/>
            <person name="Calhoun S."/>
            <person name="Haridas S."/>
            <person name="Kuo A."/>
            <person name="Mondo S."/>
            <person name="Pangilinan J."/>
            <person name="Riley R."/>
            <person name="Labutti K."/>
            <person name="Andreopoulos B."/>
            <person name="Lipzen A."/>
            <person name="Chen C."/>
            <person name="Yanf M."/>
            <person name="Daum C."/>
            <person name="Ng V."/>
            <person name="Clum A."/>
            <person name="Ohm R."/>
            <person name="Martin F."/>
            <person name="Silar P."/>
            <person name="Natvig D."/>
            <person name="Lalanne C."/>
            <person name="Gautier V."/>
            <person name="Ament-Velasquez S.L."/>
            <person name="Kruys A."/>
            <person name="Hutchinson M.I."/>
            <person name="Powell A.J."/>
            <person name="Barry K."/>
            <person name="Miller A.N."/>
            <person name="Grigoriev I.V."/>
            <person name="Debuchy R."/>
            <person name="Gladieux P."/>
            <person name="Thoren M.H."/>
            <person name="Johannesson H."/>
        </authorList>
    </citation>
    <scope>NUCLEOTIDE SEQUENCE</scope>
    <source>
        <strain evidence="2">CBS 990.96</strain>
    </source>
</reference>
<dbReference type="Proteomes" id="UP001301958">
    <property type="component" value="Unassembled WGS sequence"/>
</dbReference>
<protein>
    <submittedName>
        <fullName evidence="2">Uncharacterized protein</fullName>
    </submittedName>
</protein>
<gene>
    <name evidence="2" type="ORF">QBC38DRAFT_473454</name>
</gene>
<keyword evidence="3" id="KW-1185">Reference proteome</keyword>
<proteinExistence type="predicted"/>
<evidence type="ECO:0000256" key="1">
    <source>
        <dbReference type="SAM" id="MobiDB-lite"/>
    </source>
</evidence>
<reference evidence="2" key="1">
    <citation type="journal article" date="2023" name="Mol. Phylogenet. Evol.">
        <title>Genome-scale phylogeny and comparative genomics of the fungal order Sordariales.</title>
        <authorList>
            <person name="Hensen N."/>
            <person name="Bonometti L."/>
            <person name="Westerberg I."/>
            <person name="Brannstrom I.O."/>
            <person name="Guillou S."/>
            <person name="Cros-Aarteil S."/>
            <person name="Calhoun S."/>
            <person name="Haridas S."/>
            <person name="Kuo A."/>
            <person name="Mondo S."/>
            <person name="Pangilinan J."/>
            <person name="Riley R."/>
            <person name="LaButti K."/>
            <person name="Andreopoulos B."/>
            <person name="Lipzen A."/>
            <person name="Chen C."/>
            <person name="Yan M."/>
            <person name="Daum C."/>
            <person name="Ng V."/>
            <person name="Clum A."/>
            <person name="Steindorff A."/>
            <person name="Ohm R.A."/>
            <person name="Martin F."/>
            <person name="Silar P."/>
            <person name="Natvig D.O."/>
            <person name="Lalanne C."/>
            <person name="Gautier V."/>
            <person name="Ament-Velasquez S.L."/>
            <person name="Kruys A."/>
            <person name="Hutchinson M.I."/>
            <person name="Powell A.J."/>
            <person name="Barry K."/>
            <person name="Miller A.N."/>
            <person name="Grigoriev I.V."/>
            <person name="Debuchy R."/>
            <person name="Gladieux P."/>
            <person name="Hiltunen Thoren M."/>
            <person name="Johannesson H."/>
        </authorList>
    </citation>
    <scope>NUCLEOTIDE SEQUENCE</scope>
    <source>
        <strain evidence="2">CBS 990.96</strain>
    </source>
</reference>